<gene>
    <name evidence="2" type="ORF">B0T26DRAFT_728602</name>
</gene>
<proteinExistence type="predicted"/>
<reference evidence="2" key="1">
    <citation type="submission" date="2023-06" db="EMBL/GenBank/DDBJ databases">
        <title>Genome-scale phylogeny and comparative genomics of the fungal order Sordariales.</title>
        <authorList>
            <consortium name="Lawrence Berkeley National Laboratory"/>
            <person name="Hensen N."/>
            <person name="Bonometti L."/>
            <person name="Westerberg I."/>
            <person name="Brannstrom I.O."/>
            <person name="Guillou S."/>
            <person name="Cros-Aarteil S."/>
            <person name="Calhoun S."/>
            <person name="Haridas S."/>
            <person name="Kuo A."/>
            <person name="Mondo S."/>
            <person name="Pangilinan J."/>
            <person name="Riley R."/>
            <person name="LaButti K."/>
            <person name="Andreopoulos B."/>
            <person name="Lipzen A."/>
            <person name="Chen C."/>
            <person name="Yanf M."/>
            <person name="Daum C."/>
            <person name="Ng V."/>
            <person name="Clum A."/>
            <person name="Steindorff A."/>
            <person name="Ohm R."/>
            <person name="Martin F."/>
            <person name="Silar P."/>
            <person name="Natvig D."/>
            <person name="Lalanne C."/>
            <person name="Gautier V."/>
            <person name="Ament-velasquez S.L."/>
            <person name="Kruys A."/>
            <person name="Hutchinson M.I."/>
            <person name="Powell A.J."/>
            <person name="Barry K."/>
            <person name="Miller A.N."/>
            <person name="Grigoriev I.V."/>
            <person name="Debuchy R."/>
            <person name="Gladieux P."/>
            <person name="Thoren M.H."/>
            <person name="Johannesson H."/>
        </authorList>
    </citation>
    <scope>NUCLEOTIDE SEQUENCE</scope>
    <source>
        <strain evidence="2">SMH2392-1A</strain>
    </source>
</reference>
<dbReference type="AlphaFoldDB" id="A0AA40A0E5"/>
<dbReference type="GeneID" id="85326177"/>
<name>A0AA40A0E5_9PEZI</name>
<organism evidence="2 3">
    <name type="scientific">Lasiosphaeria miniovina</name>
    <dbReference type="NCBI Taxonomy" id="1954250"/>
    <lineage>
        <taxon>Eukaryota</taxon>
        <taxon>Fungi</taxon>
        <taxon>Dikarya</taxon>
        <taxon>Ascomycota</taxon>
        <taxon>Pezizomycotina</taxon>
        <taxon>Sordariomycetes</taxon>
        <taxon>Sordariomycetidae</taxon>
        <taxon>Sordariales</taxon>
        <taxon>Lasiosphaeriaceae</taxon>
        <taxon>Lasiosphaeria</taxon>
    </lineage>
</organism>
<protein>
    <submittedName>
        <fullName evidence="2">Uncharacterized protein</fullName>
    </submittedName>
</protein>
<comment type="caution">
    <text evidence="2">The sequence shown here is derived from an EMBL/GenBank/DDBJ whole genome shotgun (WGS) entry which is preliminary data.</text>
</comment>
<dbReference type="EMBL" id="JAUIRO010000007">
    <property type="protein sequence ID" value="KAK0706920.1"/>
    <property type="molecule type" value="Genomic_DNA"/>
</dbReference>
<dbReference type="RefSeq" id="XP_060292014.1">
    <property type="nucleotide sequence ID" value="XM_060442907.1"/>
</dbReference>
<evidence type="ECO:0000313" key="2">
    <source>
        <dbReference type="EMBL" id="KAK0706920.1"/>
    </source>
</evidence>
<accession>A0AA40A0E5</accession>
<dbReference type="Proteomes" id="UP001172101">
    <property type="component" value="Unassembled WGS sequence"/>
</dbReference>
<evidence type="ECO:0000313" key="3">
    <source>
        <dbReference type="Proteomes" id="UP001172101"/>
    </source>
</evidence>
<feature type="region of interest" description="Disordered" evidence="1">
    <location>
        <begin position="1"/>
        <end position="21"/>
    </location>
</feature>
<sequence>MQGRVVEGLGGEPHSSASVGYSLQSHQERKLHPILACSLNLVVIKVLAANISRQHGRARVEESPAQSPVCSLGCHDSFASREPSLRRSVLHIPLDHKHTDGILAGGQCGQHRDIRANPNGRKVLKPFSKQVNTRRRIWPNPNPGTH</sequence>
<keyword evidence="3" id="KW-1185">Reference proteome</keyword>
<evidence type="ECO:0000256" key="1">
    <source>
        <dbReference type="SAM" id="MobiDB-lite"/>
    </source>
</evidence>